<dbReference type="InterPro" id="IPR011992">
    <property type="entry name" value="EF-hand-dom_pair"/>
</dbReference>
<dbReference type="InterPro" id="IPR017441">
    <property type="entry name" value="Protein_kinase_ATP_BS"/>
</dbReference>
<keyword evidence="10" id="KW-0106">Calcium</keyword>
<dbReference type="PROSITE" id="PS50011">
    <property type="entry name" value="PROTEIN_KINASE_DOM"/>
    <property type="match status" value="1"/>
</dbReference>
<dbReference type="Gene3D" id="1.10.510.10">
    <property type="entry name" value="Transferase(Phosphotransferase) domain 1"/>
    <property type="match status" value="1"/>
</dbReference>
<dbReference type="InterPro" id="IPR008271">
    <property type="entry name" value="Ser/Thr_kinase_AS"/>
</dbReference>
<evidence type="ECO:0000256" key="6">
    <source>
        <dbReference type="ARBA" id="ARBA00022723"/>
    </source>
</evidence>
<dbReference type="CDD" id="cd00051">
    <property type="entry name" value="EFh"/>
    <property type="match status" value="1"/>
</dbReference>
<keyword evidence="20" id="KW-1185">Reference proteome</keyword>
<evidence type="ECO:0000256" key="11">
    <source>
        <dbReference type="ARBA" id="ARBA00022840"/>
    </source>
</evidence>
<dbReference type="PROSITE" id="PS50222">
    <property type="entry name" value="EF_HAND_2"/>
    <property type="match status" value="4"/>
</dbReference>
<dbReference type="InterPro" id="IPR000719">
    <property type="entry name" value="Prot_kinase_dom"/>
</dbReference>
<keyword evidence="11 15" id="KW-0067">ATP-binding</keyword>
<dbReference type="PROSITE" id="PS00107">
    <property type="entry name" value="PROTEIN_KINASE_ATP"/>
    <property type="match status" value="1"/>
</dbReference>
<dbReference type="Gene3D" id="1.10.238.10">
    <property type="entry name" value="EF-hand"/>
    <property type="match status" value="2"/>
</dbReference>
<evidence type="ECO:0000256" key="12">
    <source>
        <dbReference type="ARBA" id="ARBA00024334"/>
    </source>
</evidence>
<dbReference type="Pfam" id="PF00069">
    <property type="entry name" value="Pkinase"/>
    <property type="match status" value="1"/>
</dbReference>
<keyword evidence="4 16" id="KW-0723">Serine/threonine-protein kinase</keyword>
<evidence type="ECO:0000256" key="10">
    <source>
        <dbReference type="ARBA" id="ARBA00022837"/>
    </source>
</evidence>
<evidence type="ECO:0000259" key="17">
    <source>
        <dbReference type="PROSITE" id="PS50011"/>
    </source>
</evidence>
<evidence type="ECO:0000259" key="18">
    <source>
        <dbReference type="PROSITE" id="PS50222"/>
    </source>
</evidence>
<feature type="domain" description="EF-hand" evidence="18">
    <location>
        <begin position="353"/>
        <end position="388"/>
    </location>
</feature>
<dbReference type="OrthoDB" id="74764at2759"/>
<dbReference type="EMBL" id="MPUH01000453">
    <property type="protein sequence ID" value="OMJ79795.1"/>
    <property type="molecule type" value="Genomic_DNA"/>
</dbReference>
<comment type="subunit">
    <text evidence="2">Monomer.</text>
</comment>
<dbReference type="Gene3D" id="3.30.200.20">
    <property type="entry name" value="Phosphorylase Kinase, domain 1"/>
    <property type="match status" value="1"/>
</dbReference>
<name>A0A1R2BT85_9CILI</name>
<keyword evidence="6" id="KW-0479">Metal-binding</keyword>
<sequence length="495" mass="56453">MGNCCAPVRTNEVENVSTKDLLTSSVHDSKTFVLNPADFIQISTLPITKDYELGETLGSGSFGEVCIGTHLPTGMKRAVKAIYINESNQKEIDKLSKEVSILKALDHPNIIRIFEVFRNQSKLYIITELCTGGELFERIQKSRRFGENQAAKYMLDIVSAIMHCHNQDIVHRDLKPENLLFESNDPDAKLKLIDFGTSRFVPPEKRLSKAIGTCYYMAPEILTSTYNKQIDVWSLGVILFIMLSGHVPFAGKNDQEIFARIKGAPLTFGHQSWQHVTEEAKILLRKMLDKNPNTRYTIEQVFNDNWLQTRGLSKVPDKELEAESLQRLSCFRTHSKLQTAIYVFIVSQLLDNSHFDKLREVFMSVDKNGDGFLSTDEIMKAVEHFDFRINPQEILKQCDTDKNGLINYSEFLTATVNKTKAYCRINLKNAFKRFDKNDDGQIDIEELRESLGASACESIVKKMIDEADANKDGKIDFDEFVEHMNKYSQEISENV</sequence>
<evidence type="ECO:0000256" key="4">
    <source>
        <dbReference type="ARBA" id="ARBA00022527"/>
    </source>
</evidence>
<evidence type="ECO:0000256" key="16">
    <source>
        <dbReference type="RuleBase" id="RU000304"/>
    </source>
</evidence>
<keyword evidence="9" id="KW-0418">Kinase</keyword>
<keyword evidence="8 15" id="KW-0547">Nucleotide-binding</keyword>
<dbReference type="SUPFAM" id="SSF56112">
    <property type="entry name" value="Protein kinase-like (PK-like)"/>
    <property type="match status" value="1"/>
</dbReference>
<comment type="similarity">
    <text evidence="12">Belongs to the protein kinase superfamily. Ser/Thr protein kinase family. CDPK subfamily.</text>
</comment>
<evidence type="ECO:0000313" key="19">
    <source>
        <dbReference type="EMBL" id="OMJ79795.1"/>
    </source>
</evidence>
<dbReference type="Pfam" id="PF13499">
    <property type="entry name" value="EF-hand_7"/>
    <property type="match status" value="2"/>
</dbReference>
<dbReference type="AlphaFoldDB" id="A0A1R2BT85"/>
<dbReference type="FunFam" id="3.30.200.20:FF:000315">
    <property type="entry name" value="Calcium-dependent protein kinase 3"/>
    <property type="match status" value="1"/>
</dbReference>
<evidence type="ECO:0000256" key="2">
    <source>
        <dbReference type="ARBA" id="ARBA00011245"/>
    </source>
</evidence>
<dbReference type="FunFam" id="1.10.238.10:FF:000001">
    <property type="entry name" value="Calmodulin 1"/>
    <property type="match status" value="1"/>
</dbReference>
<comment type="cofactor">
    <cofactor evidence="1">
        <name>Mg(2+)</name>
        <dbReference type="ChEBI" id="CHEBI:18420"/>
    </cofactor>
</comment>
<dbReference type="CDD" id="cd05117">
    <property type="entry name" value="STKc_CAMK"/>
    <property type="match status" value="1"/>
</dbReference>
<evidence type="ECO:0000256" key="1">
    <source>
        <dbReference type="ARBA" id="ARBA00001946"/>
    </source>
</evidence>
<evidence type="ECO:0000256" key="7">
    <source>
        <dbReference type="ARBA" id="ARBA00022737"/>
    </source>
</evidence>
<proteinExistence type="inferred from homology"/>
<dbReference type="GO" id="GO:0005509">
    <property type="term" value="F:calcium ion binding"/>
    <property type="evidence" value="ECO:0007669"/>
    <property type="project" value="InterPro"/>
</dbReference>
<comment type="catalytic activity">
    <reaction evidence="14">
        <text>L-seryl-[protein] + ATP = O-phospho-L-seryl-[protein] + ADP + H(+)</text>
        <dbReference type="Rhea" id="RHEA:17989"/>
        <dbReference type="Rhea" id="RHEA-COMP:9863"/>
        <dbReference type="Rhea" id="RHEA-COMP:11604"/>
        <dbReference type="ChEBI" id="CHEBI:15378"/>
        <dbReference type="ChEBI" id="CHEBI:29999"/>
        <dbReference type="ChEBI" id="CHEBI:30616"/>
        <dbReference type="ChEBI" id="CHEBI:83421"/>
        <dbReference type="ChEBI" id="CHEBI:456216"/>
        <dbReference type="EC" id="2.7.11.1"/>
    </reaction>
</comment>
<evidence type="ECO:0000256" key="8">
    <source>
        <dbReference type="ARBA" id="ARBA00022741"/>
    </source>
</evidence>
<feature type="domain" description="EF-hand" evidence="18">
    <location>
        <begin position="422"/>
        <end position="451"/>
    </location>
</feature>
<dbReference type="GO" id="GO:0004674">
    <property type="term" value="F:protein serine/threonine kinase activity"/>
    <property type="evidence" value="ECO:0007669"/>
    <property type="project" value="UniProtKB-KW"/>
</dbReference>
<reference evidence="19 20" key="1">
    <citation type="submission" date="2016-11" db="EMBL/GenBank/DDBJ databases">
        <title>The macronuclear genome of Stentor coeruleus: a giant cell with tiny introns.</title>
        <authorList>
            <person name="Slabodnick M."/>
            <person name="Ruby J.G."/>
            <person name="Reiff S.B."/>
            <person name="Swart E.C."/>
            <person name="Gosai S."/>
            <person name="Prabakaran S."/>
            <person name="Witkowska E."/>
            <person name="Larue G.E."/>
            <person name="Fisher S."/>
            <person name="Freeman R.M."/>
            <person name="Gunawardena J."/>
            <person name="Chu W."/>
            <person name="Stover N.A."/>
            <person name="Gregory B.D."/>
            <person name="Nowacki M."/>
            <person name="Derisi J."/>
            <person name="Roy S.W."/>
            <person name="Marshall W.F."/>
            <person name="Sood P."/>
        </authorList>
    </citation>
    <scope>NUCLEOTIDE SEQUENCE [LARGE SCALE GENOMIC DNA]</scope>
    <source>
        <strain evidence="19">WM001</strain>
    </source>
</reference>
<feature type="domain" description="EF-hand" evidence="18">
    <location>
        <begin position="392"/>
        <end position="421"/>
    </location>
</feature>
<feature type="domain" description="Protein kinase" evidence="17">
    <location>
        <begin position="51"/>
        <end position="307"/>
    </location>
</feature>
<feature type="binding site" evidence="15">
    <location>
        <position position="80"/>
    </location>
    <ligand>
        <name>ATP</name>
        <dbReference type="ChEBI" id="CHEBI:30616"/>
    </ligand>
</feature>
<accession>A0A1R2BT85</accession>
<dbReference type="PROSITE" id="PS00018">
    <property type="entry name" value="EF_HAND_1"/>
    <property type="match status" value="3"/>
</dbReference>
<evidence type="ECO:0000313" key="20">
    <source>
        <dbReference type="Proteomes" id="UP000187209"/>
    </source>
</evidence>
<evidence type="ECO:0000256" key="13">
    <source>
        <dbReference type="ARBA" id="ARBA00047899"/>
    </source>
</evidence>
<dbReference type="SMART" id="SM00054">
    <property type="entry name" value="EFh"/>
    <property type="match status" value="4"/>
</dbReference>
<evidence type="ECO:0000256" key="3">
    <source>
        <dbReference type="ARBA" id="ARBA00012513"/>
    </source>
</evidence>
<evidence type="ECO:0000256" key="15">
    <source>
        <dbReference type="PROSITE-ProRule" id="PRU10141"/>
    </source>
</evidence>
<feature type="domain" description="EF-hand" evidence="18">
    <location>
        <begin position="455"/>
        <end position="490"/>
    </location>
</feature>
<keyword evidence="5" id="KW-0808">Transferase</keyword>
<dbReference type="Proteomes" id="UP000187209">
    <property type="component" value="Unassembled WGS sequence"/>
</dbReference>
<evidence type="ECO:0000256" key="5">
    <source>
        <dbReference type="ARBA" id="ARBA00022679"/>
    </source>
</evidence>
<evidence type="ECO:0000256" key="14">
    <source>
        <dbReference type="ARBA" id="ARBA00048679"/>
    </source>
</evidence>
<dbReference type="FunFam" id="1.10.510.10:FF:000571">
    <property type="entry name" value="Maternal embryonic leucine zipper kinase"/>
    <property type="match status" value="1"/>
</dbReference>
<dbReference type="InterPro" id="IPR018247">
    <property type="entry name" value="EF_Hand_1_Ca_BS"/>
</dbReference>
<dbReference type="GO" id="GO:0005524">
    <property type="term" value="F:ATP binding"/>
    <property type="evidence" value="ECO:0007669"/>
    <property type="project" value="UniProtKB-UniRule"/>
</dbReference>
<dbReference type="SUPFAM" id="SSF47473">
    <property type="entry name" value="EF-hand"/>
    <property type="match status" value="1"/>
</dbReference>
<dbReference type="InterPro" id="IPR050205">
    <property type="entry name" value="CDPK_Ser/Thr_kinases"/>
</dbReference>
<dbReference type="SMART" id="SM00220">
    <property type="entry name" value="S_TKc"/>
    <property type="match status" value="1"/>
</dbReference>
<comment type="caution">
    <text evidence="19">The sequence shown here is derived from an EMBL/GenBank/DDBJ whole genome shotgun (WGS) entry which is preliminary data.</text>
</comment>
<gene>
    <name evidence="19" type="ORF">SteCoe_20095</name>
</gene>
<dbReference type="PROSITE" id="PS00108">
    <property type="entry name" value="PROTEIN_KINASE_ST"/>
    <property type="match status" value="1"/>
</dbReference>
<dbReference type="EC" id="2.7.11.1" evidence="3"/>
<protein>
    <recommendedName>
        <fullName evidence="3">non-specific serine/threonine protein kinase</fullName>
        <ecNumber evidence="3">2.7.11.1</ecNumber>
    </recommendedName>
</protein>
<dbReference type="InterPro" id="IPR011009">
    <property type="entry name" value="Kinase-like_dom_sf"/>
</dbReference>
<dbReference type="InterPro" id="IPR002048">
    <property type="entry name" value="EF_hand_dom"/>
</dbReference>
<evidence type="ECO:0000256" key="9">
    <source>
        <dbReference type="ARBA" id="ARBA00022777"/>
    </source>
</evidence>
<keyword evidence="7" id="KW-0677">Repeat</keyword>
<dbReference type="PANTHER" id="PTHR24349">
    <property type="entry name" value="SERINE/THREONINE-PROTEIN KINASE"/>
    <property type="match status" value="1"/>
</dbReference>
<organism evidence="19 20">
    <name type="scientific">Stentor coeruleus</name>
    <dbReference type="NCBI Taxonomy" id="5963"/>
    <lineage>
        <taxon>Eukaryota</taxon>
        <taxon>Sar</taxon>
        <taxon>Alveolata</taxon>
        <taxon>Ciliophora</taxon>
        <taxon>Postciliodesmatophora</taxon>
        <taxon>Heterotrichea</taxon>
        <taxon>Heterotrichida</taxon>
        <taxon>Stentoridae</taxon>
        <taxon>Stentor</taxon>
    </lineage>
</organism>
<comment type="catalytic activity">
    <reaction evidence="13">
        <text>L-threonyl-[protein] + ATP = O-phospho-L-threonyl-[protein] + ADP + H(+)</text>
        <dbReference type="Rhea" id="RHEA:46608"/>
        <dbReference type="Rhea" id="RHEA-COMP:11060"/>
        <dbReference type="Rhea" id="RHEA-COMP:11605"/>
        <dbReference type="ChEBI" id="CHEBI:15378"/>
        <dbReference type="ChEBI" id="CHEBI:30013"/>
        <dbReference type="ChEBI" id="CHEBI:30616"/>
        <dbReference type="ChEBI" id="CHEBI:61977"/>
        <dbReference type="ChEBI" id="CHEBI:456216"/>
        <dbReference type="EC" id="2.7.11.1"/>
    </reaction>
</comment>